<evidence type="ECO:0000313" key="3">
    <source>
        <dbReference type="EMBL" id="SKA97363.1"/>
    </source>
</evidence>
<dbReference type="InterPro" id="IPR035093">
    <property type="entry name" value="RelE/ParE_toxin_dom_sf"/>
</dbReference>
<dbReference type="NCBIfam" id="TIGR02385">
    <property type="entry name" value="RelE_StbE"/>
    <property type="match status" value="1"/>
</dbReference>
<dbReference type="InterPro" id="IPR007712">
    <property type="entry name" value="RelE/ParE_toxin"/>
</dbReference>
<dbReference type="PIRSF" id="PIRSF006156">
    <property type="entry name" value="YafQ"/>
    <property type="match status" value="1"/>
</dbReference>
<dbReference type="SUPFAM" id="SSF143011">
    <property type="entry name" value="RelE-like"/>
    <property type="match status" value="1"/>
</dbReference>
<dbReference type="RefSeq" id="WP_078924385.1">
    <property type="nucleotide sequence ID" value="NZ_FUYB01000044.1"/>
</dbReference>
<dbReference type="Pfam" id="PF15738">
    <property type="entry name" value="YafQ_toxin"/>
    <property type="match status" value="1"/>
</dbReference>
<dbReference type="STRING" id="92487.SAMN02745130_03983"/>
<dbReference type="GO" id="GO:0006415">
    <property type="term" value="P:translational termination"/>
    <property type="evidence" value="ECO:0007669"/>
    <property type="project" value="TreeGrafter"/>
</dbReference>
<gene>
    <name evidence="3" type="ORF">SAMN02745130_03983</name>
</gene>
<protein>
    <submittedName>
        <fullName evidence="3">mRNA interferase YafQ</fullName>
    </submittedName>
</protein>
<dbReference type="GO" id="GO:0004521">
    <property type="term" value="F:RNA endonuclease activity"/>
    <property type="evidence" value="ECO:0007669"/>
    <property type="project" value="TreeGrafter"/>
</dbReference>
<dbReference type="PANTHER" id="PTHR40588:SF1">
    <property type="entry name" value="MRNA INTERFERASE TOXIN YAFQ"/>
    <property type="match status" value="1"/>
</dbReference>
<dbReference type="OrthoDB" id="7030467at2"/>
<dbReference type="Gene3D" id="3.30.2310.20">
    <property type="entry name" value="RelE-like"/>
    <property type="match status" value="1"/>
</dbReference>
<dbReference type="AlphaFoldDB" id="A0A1T4Y6S5"/>
<organism evidence="3 4">
    <name type="scientific">Thiothrix eikelboomii</name>
    <dbReference type="NCBI Taxonomy" id="92487"/>
    <lineage>
        <taxon>Bacteria</taxon>
        <taxon>Pseudomonadati</taxon>
        <taxon>Pseudomonadota</taxon>
        <taxon>Gammaproteobacteria</taxon>
        <taxon>Thiotrichales</taxon>
        <taxon>Thiotrichaceae</taxon>
        <taxon>Thiothrix</taxon>
    </lineage>
</organism>
<evidence type="ECO:0000313" key="4">
    <source>
        <dbReference type="Proteomes" id="UP000190460"/>
    </source>
</evidence>
<dbReference type="PANTHER" id="PTHR40588">
    <property type="entry name" value="MRNA INTERFERASE TOXIN YAFQ"/>
    <property type="match status" value="1"/>
</dbReference>
<dbReference type="GO" id="GO:0006402">
    <property type="term" value="P:mRNA catabolic process"/>
    <property type="evidence" value="ECO:0007669"/>
    <property type="project" value="TreeGrafter"/>
</dbReference>
<dbReference type="EMBL" id="FUYB01000044">
    <property type="protein sequence ID" value="SKA97363.1"/>
    <property type="molecule type" value="Genomic_DNA"/>
</dbReference>
<keyword evidence="4" id="KW-1185">Reference proteome</keyword>
<reference evidence="3 4" key="1">
    <citation type="submission" date="2017-02" db="EMBL/GenBank/DDBJ databases">
        <authorList>
            <person name="Peterson S.W."/>
        </authorList>
    </citation>
    <scope>NUCLEOTIDE SEQUENCE [LARGE SCALE GENOMIC DNA]</scope>
    <source>
        <strain evidence="3 4">ATCC 49788</strain>
    </source>
</reference>
<evidence type="ECO:0000256" key="1">
    <source>
        <dbReference type="ARBA" id="ARBA00022649"/>
    </source>
</evidence>
<proteinExistence type="predicted"/>
<sequence>MTRLLKQTKTYLKDSKRTVLSDKHFTKFVQYLNALSKDEALPEESKDHALIGNWDGYREFHLGGDVLVIYKVTNDEIILTRIGTHSQLFE</sequence>
<accession>A0A1T4Y6S5</accession>
<evidence type="ECO:0000256" key="2">
    <source>
        <dbReference type="PIRSR" id="PIRSR006156-1"/>
    </source>
</evidence>
<dbReference type="Proteomes" id="UP000190460">
    <property type="component" value="Unassembled WGS sequence"/>
</dbReference>
<keyword evidence="1" id="KW-1277">Toxin-antitoxin system</keyword>
<name>A0A1T4Y6S5_9GAMM</name>
<feature type="active site" description="Proton donor" evidence="2">
    <location>
        <position position="85"/>
    </location>
</feature>
<dbReference type="InterPro" id="IPR004386">
    <property type="entry name" value="Toxin_YafQ-like"/>
</dbReference>